<feature type="domain" description="Beta-lactamase hydrolase-like protein phosphatase-like" evidence="1">
    <location>
        <begin position="7"/>
        <end position="112"/>
    </location>
</feature>
<organism evidence="2 3">
    <name type="scientific">Laribacter hongkongensis</name>
    <dbReference type="NCBI Taxonomy" id="168471"/>
    <lineage>
        <taxon>Bacteria</taxon>
        <taxon>Pseudomonadati</taxon>
        <taxon>Pseudomonadota</taxon>
        <taxon>Betaproteobacteria</taxon>
        <taxon>Neisseriales</taxon>
        <taxon>Aquaspirillaceae</taxon>
        <taxon>Laribacter</taxon>
    </lineage>
</organism>
<name>A0A248LET5_9NEIS</name>
<dbReference type="GO" id="GO:0016787">
    <property type="term" value="F:hydrolase activity"/>
    <property type="evidence" value="ECO:0007669"/>
    <property type="project" value="InterPro"/>
</dbReference>
<evidence type="ECO:0000313" key="3">
    <source>
        <dbReference type="Proteomes" id="UP000197424"/>
    </source>
</evidence>
<dbReference type="RefSeq" id="WP_088859877.1">
    <property type="nucleotide sequence ID" value="NZ_CP022115.1"/>
</dbReference>
<dbReference type="Gene3D" id="3.90.190.10">
    <property type="entry name" value="Protein tyrosine phosphatase superfamily"/>
    <property type="match status" value="1"/>
</dbReference>
<dbReference type="NCBIfam" id="TIGR01244">
    <property type="entry name" value="TIGR01244 family sulfur transferase"/>
    <property type="match status" value="1"/>
</dbReference>
<dbReference type="OrthoDB" id="9802771at2"/>
<dbReference type="Proteomes" id="UP000197424">
    <property type="component" value="Chromosome"/>
</dbReference>
<dbReference type="AlphaFoldDB" id="A0A248LET5"/>
<proteinExistence type="predicted"/>
<reference evidence="3" key="1">
    <citation type="submission" date="2017-06" db="EMBL/GenBank/DDBJ databases">
        <title>Whole genome sequence of Laribacter hongkongensis LHGZ1.</title>
        <authorList>
            <person name="Chen D."/>
            <person name="Wu H."/>
            <person name="Chen J."/>
        </authorList>
    </citation>
    <scope>NUCLEOTIDE SEQUENCE [LARGE SCALE GENOMIC DNA]</scope>
    <source>
        <strain evidence="3">LHGZ1</strain>
    </source>
</reference>
<protein>
    <submittedName>
        <fullName evidence="2">TIGR01244 family protein</fullName>
    </submittedName>
</protein>
<dbReference type="EMBL" id="CP022115">
    <property type="protein sequence ID" value="ASJ23031.1"/>
    <property type="molecule type" value="Genomic_DNA"/>
</dbReference>
<sequence length="119" mass="12601">MGLSITALADDYAVAPQVTPADLPGLAAQGFRTLINHRPDGEGGAAQPRHEELAKAASKAGMQSFYIPVVPHAMQLADVVRLERALANAPRPVLAFCATGQRATAAWQAWQARQQTGDD</sequence>
<dbReference type="Pfam" id="PF04273">
    <property type="entry name" value="BLH_phosphatase"/>
    <property type="match status" value="1"/>
</dbReference>
<evidence type="ECO:0000259" key="1">
    <source>
        <dbReference type="Pfam" id="PF04273"/>
    </source>
</evidence>
<gene>
    <name evidence="2" type="ORF">LHGZ1_0200</name>
</gene>
<dbReference type="InterPro" id="IPR029021">
    <property type="entry name" value="Prot-tyrosine_phosphatase-like"/>
</dbReference>
<accession>A0A248LET5</accession>
<dbReference type="InterPro" id="IPR005939">
    <property type="entry name" value="BLH_phosphatase-like"/>
</dbReference>
<evidence type="ECO:0000313" key="2">
    <source>
        <dbReference type="EMBL" id="ASJ23031.1"/>
    </source>
</evidence>